<evidence type="ECO:0000313" key="2">
    <source>
        <dbReference type="Proteomes" id="UP001066276"/>
    </source>
</evidence>
<evidence type="ECO:0000313" key="1">
    <source>
        <dbReference type="EMBL" id="KAJ1162264.1"/>
    </source>
</evidence>
<reference evidence="1" key="1">
    <citation type="journal article" date="2022" name="bioRxiv">
        <title>Sequencing and chromosome-scale assembly of the giantPleurodeles waltlgenome.</title>
        <authorList>
            <person name="Brown T."/>
            <person name="Elewa A."/>
            <person name="Iarovenko S."/>
            <person name="Subramanian E."/>
            <person name="Araus A.J."/>
            <person name="Petzold A."/>
            <person name="Susuki M."/>
            <person name="Suzuki K.-i.T."/>
            <person name="Hayashi T."/>
            <person name="Toyoda A."/>
            <person name="Oliveira C."/>
            <person name="Osipova E."/>
            <person name="Leigh N.D."/>
            <person name="Simon A."/>
            <person name="Yun M.H."/>
        </authorList>
    </citation>
    <scope>NUCLEOTIDE SEQUENCE</scope>
    <source>
        <strain evidence="1">20211129_DDA</strain>
        <tissue evidence="1">Liver</tissue>
    </source>
</reference>
<keyword evidence="2" id="KW-1185">Reference proteome</keyword>
<accession>A0AAV7SCW4</accession>
<organism evidence="1 2">
    <name type="scientific">Pleurodeles waltl</name>
    <name type="common">Iberian ribbed newt</name>
    <dbReference type="NCBI Taxonomy" id="8319"/>
    <lineage>
        <taxon>Eukaryota</taxon>
        <taxon>Metazoa</taxon>
        <taxon>Chordata</taxon>
        <taxon>Craniata</taxon>
        <taxon>Vertebrata</taxon>
        <taxon>Euteleostomi</taxon>
        <taxon>Amphibia</taxon>
        <taxon>Batrachia</taxon>
        <taxon>Caudata</taxon>
        <taxon>Salamandroidea</taxon>
        <taxon>Salamandridae</taxon>
        <taxon>Pleurodelinae</taxon>
        <taxon>Pleurodeles</taxon>
    </lineage>
</organism>
<dbReference type="AlphaFoldDB" id="A0AAV7SCW4"/>
<protein>
    <recommendedName>
        <fullName evidence="3">t-SNARE coiled-coil homology domain-containing protein</fullName>
    </recommendedName>
</protein>
<evidence type="ECO:0008006" key="3">
    <source>
        <dbReference type="Google" id="ProtNLM"/>
    </source>
</evidence>
<gene>
    <name evidence="1" type="ORF">NDU88_002732</name>
</gene>
<sequence length="107" mass="11837">MRCPATRSSRGGLLQRLAGYSPVRHAEPPARLPQEGRLLAVEREVRTVSHAVDRILQEIAAVGLRLETMDSRISDLTVASSSIRADIAGFRETVNNLDIASRLWKTM</sequence>
<proteinExistence type="predicted"/>
<name>A0AAV7SCW4_PLEWA</name>
<dbReference type="EMBL" id="JANPWB010000008">
    <property type="protein sequence ID" value="KAJ1162264.1"/>
    <property type="molecule type" value="Genomic_DNA"/>
</dbReference>
<comment type="caution">
    <text evidence="1">The sequence shown here is derived from an EMBL/GenBank/DDBJ whole genome shotgun (WGS) entry which is preliminary data.</text>
</comment>
<dbReference type="Proteomes" id="UP001066276">
    <property type="component" value="Chromosome 4_2"/>
</dbReference>